<dbReference type="InterPro" id="IPR004045">
    <property type="entry name" value="Glutathione_S-Trfase_N"/>
</dbReference>
<dbReference type="GeneID" id="40321286"/>
<dbReference type="InterPro" id="IPR036282">
    <property type="entry name" value="Glutathione-S-Trfase_C_sf"/>
</dbReference>
<dbReference type="GO" id="GO:0005739">
    <property type="term" value="C:mitochondrion"/>
    <property type="evidence" value="ECO:0007669"/>
    <property type="project" value="TreeGrafter"/>
</dbReference>
<keyword evidence="2" id="KW-0808">Transferase</keyword>
<sequence>MRWGGRRAALALVGGGALTGAALWYAARGAAAGAAPPPQLSADEFNALQSEALLAEAFDGNHLPWRRSGGGGSRDFGLTLYRLLGCPYCAKVEWVLRYHAVPLTLVDVDTLSGAGLPDPRYSLVPQIRLAPLADAAGATPADAAGVYVVDSQCIISAISVPLGFAGQLKDPRIAETRRWIMERFQAVSFVACNNTWRNAFASYPYVTPSRYHNVAFRVVGATGLCILSRYKILPRLVAKGVDTRGGLPAKDPAAWLQEELAAFTARLQDRPSRRFHGGREPDVADVEMYAVTRVVEAHPRLRHVLHQGALGEWNSAMEEEMRKRTQPQA</sequence>
<dbReference type="RefSeq" id="XP_029225375.1">
    <property type="nucleotide sequence ID" value="XM_029374535.1"/>
</dbReference>
<accession>A0A422NKN5</accession>
<dbReference type="EMBL" id="MKKU01000614">
    <property type="protein sequence ID" value="RNF06060.1"/>
    <property type="molecule type" value="Genomic_DNA"/>
</dbReference>
<gene>
    <name evidence="2" type="ORF">Tco025E_07675</name>
</gene>
<dbReference type="Gene3D" id="1.20.1050.10">
    <property type="match status" value="1"/>
</dbReference>
<dbReference type="SUPFAM" id="SSF47616">
    <property type="entry name" value="GST C-terminal domain-like"/>
    <property type="match status" value="1"/>
</dbReference>
<feature type="domain" description="GST N-terminal" evidence="1">
    <location>
        <begin position="80"/>
        <end position="109"/>
    </location>
</feature>
<dbReference type="Gene3D" id="3.40.30.10">
    <property type="entry name" value="Glutaredoxin"/>
    <property type="match status" value="1"/>
</dbReference>
<evidence type="ECO:0000313" key="3">
    <source>
        <dbReference type="Proteomes" id="UP000284403"/>
    </source>
</evidence>
<dbReference type="GO" id="GO:0016740">
    <property type="term" value="F:transferase activity"/>
    <property type="evidence" value="ECO:0007669"/>
    <property type="project" value="UniProtKB-KW"/>
</dbReference>
<comment type="caution">
    <text evidence="2">The sequence shown here is derived from an EMBL/GenBank/DDBJ whole genome shotgun (WGS) entry which is preliminary data.</text>
</comment>
<proteinExistence type="predicted"/>
<dbReference type="PANTHER" id="PTHR12782">
    <property type="entry name" value="MICROSOMAL PROSTAGLANDIN E SYNTHASE-2"/>
    <property type="match status" value="1"/>
</dbReference>
<name>A0A422NKN5_9TRYP</name>
<dbReference type="PANTHER" id="PTHR12782:SF5">
    <property type="entry name" value="PROSTAGLANDIN E SYNTHASE 2"/>
    <property type="match status" value="1"/>
</dbReference>
<dbReference type="Proteomes" id="UP000284403">
    <property type="component" value="Unassembled WGS sequence"/>
</dbReference>
<organism evidence="2 3">
    <name type="scientific">Trypanosoma conorhini</name>
    <dbReference type="NCBI Taxonomy" id="83891"/>
    <lineage>
        <taxon>Eukaryota</taxon>
        <taxon>Discoba</taxon>
        <taxon>Euglenozoa</taxon>
        <taxon>Kinetoplastea</taxon>
        <taxon>Metakinetoplastina</taxon>
        <taxon>Trypanosomatida</taxon>
        <taxon>Trypanosomatidae</taxon>
        <taxon>Trypanosoma</taxon>
    </lineage>
</organism>
<dbReference type="Pfam" id="PF13417">
    <property type="entry name" value="GST_N_3"/>
    <property type="match status" value="1"/>
</dbReference>
<reference evidence="2 3" key="1">
    <citation type="journal article" date="2018" name="BMC Genomics">
        <title>Genomic comparison of Trypanosoma conorhini and Trypanosoma rangeli to Trypanosoma cruzi strains of high and low virulence.</title>
        <authorList>
            <person name="Bradwell K.R."/>
            <person name="Koparde V.N."/>
            <person name="Matveyev A.V."/>
            <person name="Serrano M.G."/>
            <person name="Alves J.M."/>
            <person name="Parikh H."/>
            <person name="Huang B."/>
            <person name="Lee V."/>
            <person name="Espinosa-Alvarez O."/>
            <person name="Ortiz P.A."/>
            <person name="Costa-Martins A.G."/>
            <person name="Teixeira M.M."/>
            <person name="Buck G.A."/>
        </authorList>
    </citation>
    <scope>NUCLEOTIDE SEQUENCE [LARGE SCALE GENOMIC DNA]</scope>
    <source>
        <strain evidence="2 3">025E</strain>
    </source>
</reference>
<protein>
    <submittedName>
        <fullName evidence="2">Glutathione-S-transferase/glutaredoxin</fullName>
    </submittedName>
</protein>
<dbReference type="OrthoDB" id="423541at2759"/>
<evidence type="ECO:0000259" key="1">
    <source>
        <dbReference type="Pfam" id="PF13417"/>
    </source>
</evidence>
<dbReference type="AlphaFoldDB" id="A0A422NKN5"/>
<dbReference type="InterPro" id="IPR036249">
    <property type="entry name" value="Thioredoxin-like_sf"/>
</dbReference>
<evidence type="ECO:0000313" key="2">
    <source>
        <dbReference type="EMBL" id="RNF06060.1"/>
    </source>
</evidence>
<dbReference type="SUPFAM" id="SSF52833">
    <property type="entry name" value="Thioredoxin-like"/>
    <property type="match status" value="1"/>
</dbReference>
<keyword evidence="3" id="KW-1185">Reference proteome</keyword>